<dbReference type="PROSITE" id="PS50043">
    <property type="entry name" value="HTH_LUXR_2"/>
    <property type="match status" value="1"/>
</dbReference>
<dbReference type="Proteomes" id="UP000248706">
    <property type="component" value="Unassembled WGS sequence"/>
</dbReference>
<dbReference type="CDD" id="cd17535">
    <property type="entry name" value="REC_NarL-like"/>
    <property type="match status" value="1"/>
</dbReference>
<keyword evidence="2" id="KW-0805">Transcription regulation</keyword>
<evidence type="ECO:0000256" key="4">
    <source>
        <dbReference type="ARBA" id="ARBA00023163"/>
    </source>
</evidence>
<gene>
    <name evidence="9" type="ORF">A4R35_05765</name>
</gene>
<keyword evidence="10" id="KW-1185">Reference proteome</keyword>
<dbReference type="PANTHER" id="PTHR43214:SF24">
    <property type="entry name" value="TRANSCRIPTIONAL REGULATORY PROTEIN NARL-RELATED"/>
    <property type="match status" value="1"/>
</dbReference>
<evidence type="ECO:0008006" key="11">
    <source>
        <dbReference type="Google" id="ProtNLM"/>
    </source>
</evidence>
<dbReference type="GO" id="GO:0006355">
    <property type="term" value="P:regulation of DNA-templated transcription"/>
    <property type="evidence" value="ECO:0007669"/>
    <property type="project" value="InterPro"/>
</dbReference>
<dbReference type="InterPro" id="IPR000792">
    <property type="entry name" value="Tscrpt_reg_LuxR_C"/>
</dbReference>
<comment type="caution">
    <text evidence="9">The sequence shown here is derived from an EMBL/GenBank/DDBJ whole genome shotgun (WGS) entry which is preliminary data.</text>
</comment>
<dbReference type="InterPro" id="IPR011006">
    <property type="entry name" value="CheY-like_superfamily"/>
</dbReference>
<dbReference type="InterPro" id="IPR039420">
    <property type="entry name" value="WalR-like"/>
</dbReference>
<dbReference type="GO" id="GO:0003677">
    <property type="term" value="F:DNA binding"/>
    <property type="evidence" value="ECO:0007669"/>
    <property type="project" value="UniProtKB-KW"/>
</dbReference>
<dbReference type="InterPro" id="IPR016032">
    <property type="entry name" value="Sig_transdc_resp-reg_C-effctor"/>
</dbReference>
<evidence type="ECO:0000256" key="5">
    <source>
        <dbReference type="PROSITE-ProRule" id="PRU00169"/>
    </source>
</evidence>
<dbReference type="Pfam" id="PF00196">
    <property type="entry name" value="GerE"/>
    <property type="match status" value="1"/>
</dbReference>
<dbReference type="SUPFAM" id="SSF46894">
    <property type="entry name" value="C-terminal effector domain of the bipartite response regulators"/>
    <property type="match status" value="1"/>
</dbReference>
<dbReference type="Pfam" id="PF00072">
    <property type="entry name" value="Response_reg"/>
    <property type="match status" value="1"/>
</dbReference>
<dbReference type="PROSITE" id="PS00622">
    <property type="entry name" value="HTH_LUXR_1"/>
    <property type="match status" value="1"/>
</dbReference>
<dbReference type="SMART" id="SM00421">
    <property type="entry name" value="HTH_LUXR"/>
    <property type="match status" value="1"/>
</dbReference>
<proteinExistence type="predicted"/>
<reference evidence="9 10" key="1">
    <citation type="submission" date="2016-08" db="EMBL/GenBank/DDBJ databases">
        <title>Analysis of Carbohydrate Active Enzymes in Thermogemmatispora T81 Reveals Carbohydrate Degradation Ability.</title>
        <authorList>
            <person name="Tomazini A."/>
            <person name="Lal S."/>
            <person name="Stott M."/>
            <person name="Henrissat B."/>
            <person name="Polikarpov I."/>
            <person name="Sparling R."/>
            <person name="Levin D.B."/>
        </authorList>
    </citation>
    <scope>NUCLEOTIDE SEQUENCE [LARGE SCALE GENOMIC DNA]</scope>
    <source>
        <strain evidence="9 10">T81</strain>
    </source>
</reference>
<feature type="domain" description="HTH luxR-type" evidence="7">
    <location>
        <begin position="183"/>
        <end position="248"/>
    </location>
</feature>
<dbReference type="SMART" id="SM00448">
    <property type="entry name" value="REC"/>
    <property type="match status" value="1"/>
</dbReference>
<dbReference type="RefSeq" id="WP_112427422.1">
    <property type="nucleotide sequence ID" value="NZ_MCIF01000002.1"/>
</dbReference>
<keyword evidence="3" id="KW-0238">DNA-binding</keyword>
<evidence type="ECO:0000256" key="2">
    <source>
        <dbReference type="ARBA" id="ARBA00023015"/>
    </source>
</evidence>
<feature type="domain" description="Response regulatory" evidence="8">
    <location>
        <begin position="18"/>
        <end position="134"/>
    </location>
</feature>
<name>A0A328VIX5_9CHLR</name>
<dbReference type="CDD" id="cd06170">
    <property type="entry name" value="LuxR_C_like"/>
    <property type="match status" value="1"/>
</dbReference>
<dbReference type="GO" id="GO:0000160">
    <property type="term" value="P:phosphorelay signal transduction system"/>
    <property type="evidence" value="ECO:0007669"/>
    <property type="project" value="InterPro"/>
</dbReference>
<evidence type="ECO:0000256" key="6">
    <source>
        <dbReference type="SAM" id="MobiDB-lite"/>
    </source>
</evidence>
<dbReference type="InterPro" id="IPR001789">
    <property type="entry name" value="Sig_transdc_resp-reg_receiver"/>
</dbReference>
<evidence type="ECO:0000259" key="8">
    <source>
        <dbReference type="PROSITE" id="PS50110"/>
    </source>
</evidence>
<dbReference type="PANTHER" id="PTHR43214">
    <property type="entry name" value="TWO-COMPONENT RESPONSE REGULATOR"/>
    <property type="match status" value="1"/>
</dbReference>
<keyword evidence="1 5" id="KW-0597">Phosphoprotein</keyword>
<dbReference type="SUPFAM" id="SSF52172">
    <property type="entry name" value="CheY-like"/>
    <property type="match status" value="1"/>
</dbReference>
<dbReference type="PRINTS" id="PR00038">
    <property type="entry name" value="HTHLUXR"/>
</dbReference>
<dbReference type="EMBL" id="MCIF01000002">
    <property type="protein sequence ID" value="RAQ95034.1"/>
    <property type="molecule type" value="Genomic_DNA"/>
</dbReference>
<evidence type="ECO:0000313" key="9">
    <source>
        <dbReference type="EMBL" id="RAQ95034.1"/>
    </source>
</evidence>
<dbReference type="OrthoDB" id="9780153at2"/>
<dbReference type="InterPro" id="IPR058245">
    <property type="entry name" value="NreC/VraR/RcsB-like_REC"/>
</dbReference>
<organism evidence="9 10">
    <name type="scientific">Thermogemmatispora tikiterensis</name>
    <dbReference type="NCBI Taxonomy" id="1825093"/>
    <lineage>
        <taxon>Bacteria</taxon>
        <taxon>Bacillati</taxon>
        <taxon>Chloroflexota</taxon>
        <taxon>Ktedonobacteria</taxon>
        <taxon>Thermogemmatisporales</taxon>
        <taxon>Thermogemmatisporaceae</taxon>
        <taxon>Thermogemmatispora</taxon>
    </lineage>
</organism>
<accession>A0A328VIX5</accession>
<keyword evidence="4" id="KW-0804">Transcription</keyword>
<feature type="modified residue" description="4-aspartylphosphate" evidence="5">
    <location>
        <position position="69"/>
    </location>
</feature>
<evidence type="ECO:0000313" key="10">
    <source>
        <dbReference type="Proteomes" id="UP000248706"/>
    </source>
</evidence>
<sequence length="263" mass="29331">MEDEQPGSTGPTAERTISLVLADDHDILRQGLKLLLTLQPEIRIVGEAKTGTRAVEIARQLRPDIVVMDITMPEMDGLEACRRIRTEQPETQVLILTMHDSEEYFLQALRVGASGYLVKKAAPAELHSAVRALAENGAFLYPGLARSLIRVYLEHYTVQQERQAQESDQPAHESQSSAEMEKLADELRVLSPRELEVLTLVAEGYTSQEIANQLVLSVKTVQAHRANIMEKLGLHDIPHLVRFAIRHGLISPDDGPPSPRPRF</sequence>
<evidence type="ECO:0000256" key="1">
    <source>
        <dbReference type="ARBA" id="ARBA00022553"/>
    </source>
</evidence>
<feature type="region of interest" description="Disordered" evidence="6">
    <location>
        <begin position="161"/>
        <end position="181"/>
    </location>
</feature>
<evidence type="ECO:0000256" key="3">
    <source>
        <dbReference type="ARBA" id="ARBA00023125"/>
    </source>
</evidence>
<dbReference type="PROSITE" id="PS50110">
    <property type="entry name" value="RESPONSE_REGULATORY"/>
    <property type="match status" value="1"/>
</dbReference>
<dbReference type="Gene3D" id="3.40.50.2300">
    <property type="match status" value="1"/>
</dbReference>
<evidence type="ECO:0000259" key="7">
    <source>
        <dbReference type="PROSITE" id="PS50043"/>
    </source>
</evidence>
<protein>
    <recommendedName>
        <fullName evidence="11">DNA-binding response regulator</fullName>
    </recommendedName>
</protein>
<dbReference type="AlphaFoldDB" id="A0A328VIX5"/>